<keyword evidence="3" id="KW-0472">Membrane</keyword>
<organism evidence="4 5">
    <name type="scientific">Knipowitschia caucasica</name>
    <name type="common">Caucasian dwarf goby</name>
    <name type="synonym">Pomatoschistus caucasicus</name>
    <dbReference type="NCBI Taxonomy" id="637954"/>
    <lineage>
        <taxon>Eukaryota</taxon>
        <taxon>Metazoa</taxon>
        <taxon>Chordata</taxon>
        <taxon>Craniata</taxon>
        <taxon>Vertebrata</taxon>
        <taxon>Euteleostomi</taxon>
        <taxon>Actinopterygii</taxon>
        <taxon>Neopterygii</taxon>
        <taxon>Teleostei</taxon>
        <taxon>Neoteleostei</taxon>
        <taxon>Acanthomorphata</taxon>
        <taxon>Gobiaria</taxon>
        <taxon>Gobiiformes</taxon>
        <taxon>Gobioidei</taxon>
        <taxon>Gobiidae</taxon>
        <taxon>Gobiinae</taxon>
        <taxon>Knipowitschia</taxon>
    </lineage>
</organism>
<sequence>MDVFSPRRPGDVQMLEYCRGRRMVTGETKLKKFCCTVPQGQVRRLDYGEQNQASEESPEDSSIPVHDAPQQQESLYQQLVSGPCSVYCVGVVAMAALLFVYLPRAMDTEGLFQQDVSSQTSPEDFVSELQQLKKQLRATELKLQQEAKDFGEMRILFNSAVSDKVTLRQELTSAEKTIVKQKKRLEEQDAVICDLQLKTSDHNCGRACSRSRSKAASIQTTAQEKELNEMISQEEVFCLIIKKERILKALGRSEEQHGHRPQRPAGVGDQRGASRRCQH</sequence>
<dbReference type="AlphaFoldDB" id="A0AAV2LX75"/>
<evidence type="ECO:0000256" key="3">
    <source>
        <dbReference type="SAM" id="Phobius"/>
    </source>
</evidence>
<gene>
    <name evidence="4" type="ORF">KC01_LOCUS32994</name>
</gene>
<dbReference type="EMBL" id="OZ035827">
    <property type="protein sequence ID" value="CAL1605656.1"/>
    <property type="molecule type" value="Genomic_DNA"/>
</dbReference>
<keyword evidence="3" id="KW-1133">Transmembrane helix</keyword>
<reference evidence="4 5" key="1">
    <citation type="submission" date="2024-04" db="EMBL/GenBank/DDBJ databases">
        <authorList>
            <person name="Waldvogel A.-M."/>
            <person name="Schoenle A."/>
        </authorList>
    </citation>
    <scope>NUCLEOTIDE SEQUENCE [LARGE SCALE GENOMIC DNA]</scope>
</reference>
<dbReference type="Proteomes" id="UP001497482">
    <property type="component" value="Chromosome 5"/>
</dbReference>
<evidence type="ECO:0000313" key="5">
    <source>
        <dbReference type="Proteomes" id="UP001497482"/>
    </source>
</evidence>
<evidence type="ECO:0000313" key="4">
    <source>
        <dbReference type="EMBL" id="CAL1605656.1"/>
    </source>
</evidence>
<keyword evidence="3" id="KW-0812">Transmembrane</keyword>
<feature type="coiled-coil region" evidence="1">
    <location>
        <begin position="126"/>
        <end position="188"/>
    </location>
</feature>
<protein>
    <submittedName>
        <fullName evidence="4">Uncharacterized protein</fullName>
    </submittedName>
</protein>
<name>A0AAV2LX75_KNICA</name>
<evidence type="ECO:0000256" key="1">
    <source>
        <dbReference type="SAM" id="Coils"/>
    </source>
</evidence>
<feature type="transmembrane region" description="Helical" evidence="3">
    <location>
        <begin position="79"/>
        <end position="102"/>
    </location>
</feature>
<evidence type="ECO:0000256" key="2">
    <source>
        <dbReference type="SAM" id="MobiDB-lite"/>
    </source>
</evidence>
<keyword evidence="1" id="KW-0175">Coiled coil</keyword>
<accession>A0AAV2LX75</accession>
<feature type="region of interest" description="Disordered" evidence="2">
    <location>
        <begin position="48"/>
        <end position="68"/>
    </location>
</feature>
<feature type="region of interest" description="Disordered" evidence="2">
    <location>
        <begin position="252"/>
        <end position="279"/>
    </location>
</feature>
<keyword evidence="5" id="KW-1185">Reference proteome</keyword>
<proteinExistence type="predicted"/>